<protein>
    <submittedName>
        <fullName evidence="1">Uncharacterized protein</fullName>
    </submittedName>
</protein>
<organism evidence="1 2">
    <name type="scientific">Ferruginivarius sediminum</name>
    <dbReference type="NCBI Taxonomy" id="2661937"/>
    <lineage>
        <taxon>Bacteria</taxon>
        <taxon>Pseudomonadati</taxon>
        <taxon>Pseudomonadota</taxon>
        <taxon>Alphaproteobacteria</taxon>
        <taxon>Rhodospirillales</taxon>
        <taxon>Rhodospirillaceae</taxon>
        <taxon>Ferruginivarius</taxon>
    </lineage>
</organism>
<dbReference type="AlphaFoldDB" id="A0A369T5I4"/>
<evidence type="ECO:0000313" key="2">
    <source>
        <dbReference type="Proteomes" id="UP000253941"/>
    </source>
</evidence>
<sequence length="394" mass="44098">MRGAFSNIFARFFARAYLEGKGYRYFSPISRDVERIADNLYVIRPSEGGDMADWLCSKTEDANNDADIALGEAKGLRRQLNFKDGLNTQTLRKANAQLRNTLVYRTDDPDAARRKDALRVKGFAVLFRWANERNALEPRMRVLDPDTLGESVQPEVYRDVGPQIAAAHMSNFLNGLGFQDIAGRLQPRLRTTPSKEAIRSMLEAYMQRLDERTADLGLTSQDELPSEETARMEYVKITKRQICLLETRIDELAETYASALTASLVYREEYTPRFRHAVRLANGPLQDVKFLGTLIGAKGFVPAPDVRDLVAAIRRTPALGEHFLFVGQAVETLRNPLERGWRSGTFLPQRIKDRIGEARATAVQDVADPGIQVSPAGAVVGPASMIAVQEKVRI</sequence>
<gene>
    <name evidence="1" type="ORF">DRB17_17120</name>
</gene>
<evidence type="ECO:0000313" key="1">
    <source>
        <dbReference type="EMBL" id="RDD60593.1"/>
    </source>
</evidence>
<keyword evidence="2" id="KW-1185">Reference proteome</keyword>
<proteinExistence type="predicted"/>
<dbReference type="Proteomes" id="UP000253941">
    <property type="component" value="Unassembled WGS sequence"/>
</dbReference>
<accession>A0A369T5I4</accession>
<dbReference type="EMBL" id="QPMH01000023">
    <property type="protein sequence ID" value="RDD60593.1"/>
    <property type="molecule type" value="Genomic_DNA"/>
</dbReference>
<name>A0A369T5I4_9PROT</name>
<comment type="caution">
    <text evidence="1">The sequence shown here is derived from an EMBL/GenBank/DDBJ whole genome shotgun (WGS) entry which is preliminary data.</text>
</comment>
<reference evidence="1 2" key="1">
    <citation type="submission" date="2018-07" db="EMBL/GenBank/DDBJ databases">
        <title>Venubactetium sediminum gen. nov., sp. nov., isolated from a marine solar saltern.</title>
        <authorList>
            <person name="Wang S."/>
        </authorList>
    </citation>
    <scope>NUCLEOTIDE SEQUENCE [LARGE SCALE GENOMIC DNA]</scope>
    <source>
        <strain evidence="1 2">WD2A32</strain>
    </source>
</reference>